<keyword evidence="2" id="KW-0808">Transferase</keyword>
<name>A0A3B0UY20_9ZZZZ</name>
<evidence type="ECO:0000259" key="1">
    <source>
        <dbReference type="SMART" id="SM00642"/>
    </source>
</evidence>
<sequence length="456" mass="52202">MIKQNFFLFLMLLAALFVASCNTNSSTEVVEMPAFENPKEWSKNATIYEVNIRQYTPEGTINAFAKHLPELDSLGVDILWLMPIFPIGEENRKGGMGSAYSVKDYQAVNPDFGTLEDLKNLVSKAHKLGMHVILDWVANHTAWDNPLANEHPDWFKKDSLGNFTPPVPDWADVIHLDYDNNEMRTYMINSLKYWVNEANVDGFRCDVAMMVPTDFWEDARAQLDSIKPMFMLAEADQPDHLVKAFDMNYGWELHHIMNEITQGKMGTAELDTYFHKNDSIYQPDDIKMNFTSNHDENSWNGTVKERMGDAAEMMAVFSYMVPGMPLIYSGQEAGLDKRLAFFEKDSIEWKDSEWRILYTRLNNFKKQNKALWNGENGGKLIRINTNSEAVFAFKREKEGDTAIAFFNMSDTLQQAIITSNLTPATLTNFFSNTKTTIEKGRDISLAPWGYLVLTNK</sequence>
<dbReference type="SUPFAM" id="SSF51011">
    <property type="entry name" value="Glycosyl hydrolase domain"/>
    <property type="match status" value="1"/>
</dbReference>
<dbReference type="SUPFAM" id="SSF51445">
    <property type="entry name" value="(Trans)glycosidases"/>
    <property type="match status" value="1"/>
</dbReference>
<keyword evidence="2" id="KW-0328">Glycosyltransferase</keyword>
<dbReference type="PANTHER" id="PTHR47786">
    <property type="entry name" value="ALPHA-1,4-GLUCAN:MALTOSE-1-PHOSPHATE MALTOSYLTRANSFERASE"/>
    <property type="match status" value="1"/>
</dbReference>
<feature type="domain" description="Glycosyl hydrolase family 13 catalytic" evidence="1">
    <location>
        <begin position="34"/>
        <end position="365"/>
    </location>
</feature>
<gene>
    <name evidence="2" type="ORF">MNBD_BACTEROID06-495</name>
</gene>
<dbReference type="GO" id="GO:0003844">
    <property type="term" value="F:1,4-alpha-glucan branching enzyme activity"/>
    <property type="evidence" value="ECO:0007669"/>
    <property type="project" value="UniProtKB-EC"/>
</dbReference>
<protein>
    <submittedName>
        <fullName evidence="2">1,4-alpha-glucan branching enzyme</fullName>
        <ecNumber evidence="2">2.4.1.18</ecNumber>
    </submittedName>
</protein>
<dbReference type="InterPro" id="IPR017853">
    <property type="entry name" value="GH"/>
</dbReference>
<dbReference type="Gene3D" id="3.20.20.80">
    <property type="entry name" value="Glycosidases"/>
    <property type="match status" value="1"/>
</dbReference>
<dbReference type="SMART" id="SM00642">
    <property type="entry name" value="Aamy"/>
    <property type="match status" value="1"/>
</dbReference>
<organism evidence="2">
    <name type="scientific">hydrothermal vent metagenome</name>
    <dbReference type="NCBI Taxonomy" id="652676"/>
    <lineage>
        <taxon>unclassified sequences</taxon>
        <taxon>metagenomes</taxon>
        <taxon>ecological metagenomes</taxon>
    </lineage>
</organism>
<dbReference type="GO" id="GO:0005975">
    <property type="term" value="P:carbohydrate metabolic process"/>
    <property type="evidence" value="ECO:0007669"/>
    <property type="project" value="InterPro"/>
</dbReference>
<dbReference type="AlphaFoldDB" id="A0A3B0UY20"/>
<dbReference type="InterPro" id="IPR006047">
    <property type="entry name" value="GH13_cat_dom"/>
</dbReference>
<accession>A0A3B0UY20</accession>
<dbReference type="PANTHER" id="PTHR47786:SF2">
    <property type="entry name" value="GLYCOSYL HYDROLASE FAMILY 13 CATALYTIC DOMAIN-CONTAINING PROTEIN"/>
    <property type="match status" value="1"/>
</dbReference>
<dbReference type="Pfam" id="PF00128">
    <property type="entry name" value="Alpha-amylase"/>
    <property type="match status" value="2"/>
</dbReference>
<dbReference type="CDD" id="cd11313">
    <property type="entry name" value="AmyAc_arch_bac_AmyA"/>
    <property type="match status" value="1"/>
</dbReference>
<proteinExistence type="predicted"/>
<dbReference type="Gene3D" id="2.60.40.1180">
    <property type="entry name" value="Golgi alpha-mannosidase II"/>
    <property type="match status" value="1"/>
</dbReference>
<evidence type="ECO:0000313" key="2">
    <source>
        <dbReference type="EMBL" id="VAW29489.1"/>
    </source>
</evidence>
<dbReference type="EC" id="2.4.1.18" evidence="2"/>
<reference evidence="2" key="1">
    <citation type="submission" date="2018-06" db="EMBL/GenBank/DDBJ databases">
        <authorList>
            <person name="Zhirakovskaya E."/>
        </authorList>
    </citation>
    <scope>NUCLEOTIDE SEQUENCE</scope>
</reference>
<dbReference type="InterPro" id="IPR013780">
    <property type="entry name" value="Glyco_hydro_b"/>
</dbReference>
<dbReference type="EMBL" id="UOES01000580">
    <property type="protein sequence ID" value="VAW29489.1"/>
    <property type="molecule type" value="Genomic_DNA"/>
</dbReference>
<dbReference type="PROSITE" id="PS51257">
    <property type="entry name" value="PROKAR_LIPOPROTEIN"/>
    <property type="match status" value="1"/>
</dbReference>